<dbReference type="InterPro" id="IPR016152">
    <property type="entry name" value="PTrfase/Anion_transptr"/>
</dbReference>
<dbReference type="SUPFAM" id="SSF46785">
    <property type="entry name" value="Winged helix' DNA-binding domain"/>
    <property type="match status" value="1"/>
</dbReference>
<keyword evidence="3" id="KW-0805">Transcription regulation</keyword>
<dbReference type="Gene3D" id="1.10.1790.10">
    <property type="entry name" value="PRD domain"/>
    <property type="match status" value="2"/>
</dbReference>
<dbReference type="GO" id="GO:0008982">
    <property type="term" value="F:protein-N(PI)-phosphohistidine-sugar phosphotransferase activity"/>
    <property type="evidence" value="ECO:0007669"/>
    <property type="project" value="InterPro"/>
</dbReference>
<evidence type="ECO:0000313" key="9">
    <source>
        <dbReference type="EMBL" id="KON87934.1"/>
    </source>
</evidence>
<dbReference type="Pfam" id="PF05043">
    <property type="entry name" value="Mga"/>
    <property type="match status" value="1"/>
</dbReference>
<dbReference type="InterPro" id="IPR036388">
    <property type="entry name" value="WH-like_DNA-bd_sf"/>
</dbReference>
<dbReference type="InterPro" id="IPR050661">
    <property type="entry name" value="BglG_antiterminators"/>
</dbReference>
<dbReference type="InterPro" id="IPR036390">
    <property type="entry name" value="WH_DNA-bd_sf"/>
</dbReference>
<dbReference type="Pfam" id="PF00874">
    <property type="entry name" value="PRD"/>
    <property type="match status" value="2"/>
</dbReference>
<keyword evidence="5" id="KW-0804">Transcription</keyword>
<dbReference type="PROSITE" id="PS51099">
    <property type="entry name" value="PTS_EIIB_TYPE_2"/>
    <property type="match status" value="1"/>
</dbReference>
<dbReference type="CDD" id="cd00211">
    <property type="entry name" value="PTS_IIA_fru"/>
    <property type="match status" value="1"/>
</dbReference>
<dbReference type="Pfam" id="PF00359">
    <property type="entry name" value="PTS_EIIA_2"/>
    <property type="match status" value="1"/>
</dbReference>
<evidence type="ECO:0000256" key="2">
    <source>
        <dbReference type="ARBA" id="ARBA00022737"/>
    </source>
</evidence>
<feature type="domain" description="PRD" evidence="8">
    <location>
        <begin position="187"/>
        <end position="291"/>
    </location>
</feature>
<dbReference type="EMBL" id="LGUF01000007">
    <property type="protein sequence ID" value="KON87934.1"/>
    <property type="molecule type" value="Genomic_DNA"/>
</dbReference>
<keyword evidence="2" id="KW-0677">Repeat</keyword>
<evidence type="ECO:0000313" key="10">
    <source>
        <dbReference type="Proteomes" id="UP000037109"/>
    </source>
</evidence>
<dbReference type="Gene3D" id="3.40.50.2300">
    <property type="match status" value="1"/>
</dbReference>
<feature type="domain" description="PTS EIIB type-2" evidence="7">
    <location>
        <begin position="408"/>
        <end position="499"/>
    </location>
</feature>
<evidence type="ECO:0000256" key="3">
    <source>
        <dbReference type="ARBA" id="ARBA00023015"/>
    </source>
</evidence>
<evidence type="ECO:0000259" key="8">
    <source>
        <dbReference type="PROSITE" id="PS51372"/>
    </source>
</evidence>
<feature type="domain" description="PTS EIIA type-2" evidence="6">
    <location>
        <begin position="500"/>
        <end position="640"/>
    </location>
</feature>
<keyword evidence="9" id="KW-0813">Transport</keyword>
<dbReference type="SUPFAM" id="SSF63520">
    <property type="entry name" value="PTS-regulatory domain, PRD"/>
    <property type="match status" value="2"/>
</dbReference>
<dbReference type="GO" id="GO:0006355">
    <property type="term" value="P:regulation of DNA-templated transcription"/>
    <property type="evidence" value="ECO:0007669"/>
    <property type="project" value="InterPro"/>
</dbReference>
<dbReference type="InterPro" id="IPR036095">
    <property type="entry name" value="PTS_EIIB-like_sf"/>
</dbReference>
<sequence length="643" mass="74010">MLSLTKRQKGILLFLTEASEPITADWIAKEMGISDRTVRNEIKQLQINSNRLGIHIESIRGKGYQLKVLNSELLSKKYSLLLAENNQSADTYMEQEDRIRYLLKRLLLAQDFIKLETLEEEMFVSRSTLQNDLKLVREIIKKFKLKIINRPHYGTIVEGEEYMKRSCLSNLIISNRDIPLIGDALQPIKGEFFDKIKELLIRKVNDYHLTISDVELENLTTHILIACKRIQDGFIIDQMGVQLANEHEFEEKVSMEIIQEVEAIAGLTFPRSEIDYIIVHLLGTKLLTKETLTDFGEYDEVNNLVSCMMEQLKTELNWDFYEDFEFIKGMTLHLRPAMNRLRYDLTIRNPLLIQTKTKFPSAFEGAVVASKCIENYLNKEAGENEIAYIALHIGAALERKMGKQKKAKRVLIVCATGMGSAKLLFYHLQNAFGSDIEIVDTISYYHLSSYELSGIDFVISTIPIKESLGIPVIVVNTFLEEEDITNIKRKIVSAKNDTKDYLHPSRIFIHQELDTKENTIRFLCNELYKQDLVPKGYAELVLEREKVASTCFGNLVAVPHPIKPITNKTFWTLCTLKSPIQWDEQRMVQFVCLLNINKGSTGRLNQMYQQLIKIIEHKSIVQKLIKSDSSEEIVKTIVGQIHH</sequence>
<dbReference type="STRING" id="1459.AF332_14605"/>
<reference evidence="10" key="1">
    <citation type="submission" date="2015-07" db="EMBL/GenBank/DDBJ databases">
        <title>Fjat-10036 dsm4.</title>
        <authorList>
            <person name="Liu B."/>
            <person name="Wang J."/>
            <person name="Zhu Y."/>
            <person name="Liu G."/>
            <person name="Chen Q."/>
            <person name="Chen Z."/>
            <person name="Lan J."/>
            <person name="Che J."/>
            <person name="Ge C."/>
            <person name="Shi H."/>
            <person name="Pan Z."/>
            <person name="Liu X."/>
        </authorList>
    </citation>
    <scope>NUCLEOTIDE SEQUENCE [LARGE SCALE GENOMIC DNA]</scope>
    <source>
        <strain evidence="10">DSM 4</strain>
    </source>
</reference>
<keyword evidence="1" id="KW-0808">Transferase</keyword>
<evidence type="ECO:0000256" key="1">
    <source>
        <dbReference type="ARBA" id="ARBA00022679"/>
    </source>
</evidence>
<dbReference type="Proteomes" id="UP000037109">
    <property type="component" value="Unassembled WGS sequence"/>
</dbReference>
<dbReference type="PROSITE" id="PS51094">
    <property type="entry name" value="PTS_EIIA_TYPE_2"/>
    <property type="match status" value="1"/>
</dbReference>
<dbReference type="PANTHER" id="PTHR30185">
    <property type="entry name" value="CRYPTIC BETA-GLUCOSIDE BGL OPERON ANTITERMINATOR"/>
    <property type="match status" value="1"/>
</dbReference>
<dbReference type="GO" id="GO:0009401">
    <property type="term" value="P:phosphoenolpyruvate-dependent sugar phosphotransferase system"/>
    <property type="evidence" value="ECO:0007669"/>
    <property type="project" value="InterPro"/>
</dbReference>
<dbReference type="SUPFAM" id="SSF55804">
    <property type="entry name" value="Phoshotransferase/anion transport protein"/>
    <property type="match status" value="1"/>
</dbReference>
<evidence type="ECO:0000259" key="6">
    <source>
        <dbReference type="PROSITE" id="PS51094"/>
    </source>
</evidence>
<keyword evidence="4" id="KW-0010">Activator</keyword>
<dbReference type="InterPro" id="IPR011608">
    <property type="entry name" value="PRD"/>
</dbReference>
<dbReference type="InterPro" id="IPR007737">
    <property type="entry name" value="Mga_HTH"/>
</dbReference>
<dbReference type="InterPro" id="IPR002178">
    <property type="entry name" value="PTS_EIIA_type-2_dom"/>
</dbReference>
<dbReference type="Pfam" id="PF08279">
    <property type="entry name" value="HTH_11"/>
    <property type="match status" value="1"/>
</dbReference>
<evidence type="ECO:0000259" key="7">
    <source>
        <dbReference type="PROSITE" id="PS51099"/>
    </source>
</evidence>
<dbReference type="RefSeq" id="WP_053435289.1">
    <property type="nucleotide sequence ID" value="NZ_LGUF01000007.1"/>
</dbReference>
<proteinExistence type="predicted"/>
<dbReference type="InterPro" id="IPR013196">
    <property type="entry name" value="HTH_11"/>
</dbReference>
<dbReference type="CDD" id="cd05568">
    <property type="entry name" value="PTS_IIB_bgl_like"/>
    <property type="match status" value="1"/>
</dbReference>
<organism evidence="9 10">
    <name type="scientific">Sporosarcina globispora</name>
    <name type="common">Bacillus globisporus</name>
    <dbReference type="NCBI Taxonomy" id="1459"/>
    <lineage>
        <taxon>Bacteria</taxon>
        <taxon>Bacillati</taxon>
        <taxon>Bacillota</taxon>
        <taxon>Bacilli</taxon>
        <taxon>Bacillales</taxon>
        <taxon>Caryophanaceae</taxon>
        <taxon>Sporosarcina</taxon>
    </lineage>
</organism>
<evidence type="ECO:0000256" key="5">
    <source>
        <dbReference type="ARBA" id="ARBA00023163"/>
    </source>
</evidence>
<evidence type="ECO:0000256" key="4">
    <source>
        <dbReference type="ARBA" id="ARBA00023159"/>
    </source>
</evidence>
<feature type="domain" description="PRD" evidence="8">
    <location>
        <begin position="296"/>
        <end position="403"/>
    </location>
</feature>
<dbReference type="PATRIC" id="fig|1459.3.peg.3156"/>
<accession>A0A0M0GDI2</accession>
<dbReference type="SUPFAM" id="SSF52794">
    <property type="entry name" value="PTS system IIB component-like"/>
    <property type="match status" value="1"/>
</dbReference>
<name>A0A0M0GDI2_SPOGL</name>
<dbReference type="Gene3D" id="3.40.930.10">
    <property type="entry name" value="Mannitol-specific EII, Chain A"/>
    <property type="match status" value="1"/>
</dbReference>
<dbReference type="InterPro" id="IPR013011">
    <property type="entry name" value="PTS_EIIB_2"/>
</dbReference>
<dbReference type="Gene3D" id="1.10.10.10">
    <property type="entry name" value="Winged helix-like DNA-binding domain superfamily/Winged helix DNA-binding domain"/>
    <property type="match status" value="2"/>
</dbReference>
<keyword evidence="9" id="KW-0762">Sugar transport</keyword>
<keyword evidence="10" id="KW-1185">Reference proteome</keyword>
<protein>
    <submittedName>
        <fullName evidence="9">PTS sugar transporter</fullName>
    </submittedName>
</protein>
<dbReference type="AlphaFoldDB" id="A0A0M0GDI2"/>
<dbReference type="InterPro" id="IPR036634">
    <property type="entry name" value="PRD_sf"/>
</dbReference>
<comment type="caution">
    <text evidence="9">The sequence shown here is derived from an EMBL/GenBank/DDBJ whole genome shotgun (WGS) entry which is preliminary data.</text>
</comment>
<dbReference type="OrthoDB" id="9814222at2"/>
<dbReference type="PANTHER" id="PTHR30185:SF13">
    <property type="entry name" value="LICABCH OPERON REGULATOR-RELATED"/>
    <property type="match status" value="1"/>
</dbReference>
<dbReference type="PROSITE" id="PS51372">
    <property type="entry name" value="PRD_2"/>
    <property type="match status" value="2"/>
</dbReference>
<gene>
    <name evidence="9" type="ORF">AF332_14605</name>
</gene>